<gene>
    <name evidence="3" type="ORF">SAMN04488500_10252</name>
</gene>
<keyword evidence="1" id="KW-0732">Signal</keyword>
<dbReference type="Proteomes" id="UP000192738">
    <property type="component" value="Unassembled WGS sequence"/>
</dbReference>
<evidence type="ECO:0000313" key="4">
    <source>
        <dbReference type="Proteomes" id="UP000192738"/>
    </source>
</evidence>
<proteinExistence type="predicted"/>
<protein>
    <submittedName>
        <fullName evidence="3">PrcB C-terminal</fullName>
    </submittedName>
</protein>
<dbReference type="InterPro" id="IPR025748">
    <property type="entry name" value="PrcB_C_dom"/>
</dbReference>
<dbReference type="AlphaFoldDB" id="A0A1W1YQI4"/>
<accession>A0A1W1YQI4</accession>
<reference evidence="3 4" key="1">
    <citation type="submission" date="2017-04" db="EMBL/GenBank/DDBJ databases">
        <authorList>
            <person name="Afonso C.L."/>
            <person name="Miller P.J."/>
            <person name="Scott M.A."/>
            <person name="Spackman E."/>
            <person name="Goraichik I."/>
            <person name="Dimitrov K.M."/>
            <person name="Suarez D.L."/>
            <person name="Swayne D.E."/>
        </authorList>
    </citation>
    <scope>NUCLEOTIDE SEQUENCE [LARGE SCALE GENOMIC DNA]</scope>
    <source>
        <strain evidence="3 4">DSM 5090</strain>
    </source>
</reference>
<feature type="domain" description="PrcB C-terminal" evidence="2">
    <location>
        <begin position="312"/>
        <end position="367"/>
    </location>
</feature>
<organism evidence="3 4">
    <name type="scientific">Sporomusa malonica</name>
    <dbReference type="NCBI Taxonomy" id="112901"/>
    <lineage>
        <taxon>Bacteria</taxon>
        <taxon>Bacillati</taxon>
        <taxon>Bacillota</taxon>
        <taxon>Negativicutes</taxon>
        <taxon>Selenomonadales</taxon>
        <taxon>Sporomusaceae</taxon>
        <taxon>Sporomusa</taxon>
    </lineage>
</organism>
<dbReference type="Pfam" id="PF14343">
    <property type="entry name" value="PrcB_C"/>
    <property type="match status" value="1"/>
</dbReference>
<dbReference type="STRING" id="112901.SAMN04488500_10252"/>
<feature type="signal peptide" evidence="1">
    <location>
        <begin position="1"/>
        <end position="27"/>
    </location>
</feature>
<name>A0A1W1YQI4_9FIRM</name>
<sequence length="400" mass="43978">MNINKKQIKMISAITGLAVITAATSFASQPDQAAAKWLDWTRLPVSETEVQTVQPKPQALNQQAVVERAAAVLTQTEVSRSLVSDAEGKLIQGAVKQAIPDDKPVVMLKDTAIQGGVIETIIKIPVSAGHAAFTQNKIDVGPGVVNLDYVKVIKWQQNVDAGYERWRLDPMQVARMEGKNYGFTDKDTFTIVKRLAKSELARHGEIHVKVTHNGKDYTMILVKPFGGGDAIWTTYRVFGQVKPVPVPPIQTDGKTLFATDKYDGWSWNKSTYLKDMAFATVVDYNSQLAQDKRIPEDVLRKVKDINYANKVVLFAYLGTAPSGGYGIGIEKVTINGNKMTVAVHTMSPRPGAPVTLAMTKPSDYIVLDKAIFDIWGGVDITFVDHKGQVLSKNKLTISHR</sequence>
<dbReference type="OrthoDB" id="2375880at2"/>
<keyword evidence="4" id="KW-1185">Reference proteome</keyword>
<evidence type="ECO:0000313" key="3">
    <source>
        <dbReference type="EMBL" id="SMC38061.1"/>
    </source>
</evidence>
<dbReference type="RefSeq" id="WP_084573970.1">
    <property type="nucleotide sequence ID" value="NZ_CP155572.1"/>
</dbReference>
<evidence type="ECO:0000256" key="1">
    <source>
        <dbReference type="SAM" id="SignalP"/>
    </source>
</evidence>
<evidence type="ECO:0000259" key="2">
    <source>
        <dbReference type="Pfam" id="PF14343"/>
    </source>
</evidence>
<dbReference type="EMBL" id="FWXI01000002">
    <property type="protein sequence ID" value="SMC38061.1"/>
    <property type="molecule type" value="Genomic_DNA"/>
</dbReference>
<feature type="chain" id="PRO_5012935685" evidence="1">
    <location>
        <begin position="28"/>
        <end position="400"/>
    </location>
</feature>